<reference evidence="3 4" key="1">
    <citation type="submission" date="2020-01" db="EMBL/GenBank/DDBJ databases">
        <title>Insect and environment-associated Actinomycetes.</title>
        <authorList>
            <person name="Currrie C."/>
            <person name="Chevrette M."/>
            <person name="Carlson C."/>
            <person name="Stubbendieck R."/>
            <person name="Wendt-Pienkowski E."/>
        </authorList>
    </citation>
    <scope>NUCLEOTIDE SEQUENCE [LARGE SCALE GENOMIC DNA]</scope>
    <source>
        <strain evidence="3 4">SID14438</strain>
    </source>
</reference>
<keyword evidence="1" id="KW-0175">Coiled coil</keyword>
<organism evidence="3 4">
    <name type="scientific">Streptomyces microflavus</name>
    <name type="common">Streptomyces lipmanii</name>
    <dbReference type="NCBI Taxonomy" id="1919"/>
    <lineage>
        <taxon>Bacteria</taxon>
        <taxon>Bacillati</taxon>
        <taxon>Actinomycetota</taxon>
        <taxon>Actinomycetes</taxon>
        <taxon>Kitasatosporales</taxon>
        <taxon>Streptomycetaceae</taxon>
        <taxon>Streptomyces</taxon>
    </lineage>
</organism>
<name>A0A6N9VJS1_STRMI</name>
<dbReference type="EMBL" id="JAAGME010001046">
    <property type="protein sequence ID" value="NEB70331.1"/>
    <property type="molecule type" value="Genomic_DNA"/>
</dbReference>
<dbReference type="Proteomes" id="UP000471648">
    <property type="component" value="Unassembled WGS sequence"/>
</dbReference>
<feature type="region of interest" description="Disordered" evidence="2">
    <location>
        <begin position="1"/>
        <end position="21"/>
    </location>
</feature>
<feature type="coiled-coil region" evidence="1">
    <location>
        <begin position="24"/>
        <end position="82"/>
    </location>
</feature>
<dbReference type="AlphaFoldDB" id="A0A6N9VJS1"/>
<comment type="caution">
    <text evidence="3">The sequence shown here is derived from an EMBL/GenBank/DDBJ whole genome shotgun (WGS) entry which is preliminary data.</text>
</comment>
<accession>A0A6N9VJS1</accession>
<sequence length="164" mass="18197">MSDRDSDIDCTVAHADEQPELSEVDQLRTDNESLRNQIERARWALGTDEPVNEQLRQAEIRAAVAEREAVAYRNQVKALVRAIQRERGVPEDALDGEVFVVAADDASPSETQRLARAVDEALKLHRHELQDDRHEDTAVCAADGEEWPCPTVTALTKAVGGEQS</sequence>
<evidence type="ECO:0000313" key="3">
    <source>
        <dbReference type="EMBL" id="NEB70331.1"/>
    </source>
</evidence>
<evidence type="ECO:0000256" key="1">
    <source>
        <dbReference type="SAM" id="Coils"/>
    </source>
</evidence>
<dbReference type="RefSeq" id="WP_164358217.1">
    <property type="nucleotide sequence ID" value="NZ_JAAGME010001046.1"/>
</dbReference>
<evidence type="ECO:0000256" key="2">
    <source>
        <dbReference type="SAM" id="MobiDB-lite"/>
    </source>
</evidence>
<proteinExistence type="predicted"/>
<gene>
    <name evidence="3" type="ORF">G3I39_25220</name>
</gene>
<protein>
    <submittedName>
        <fullName evidence="3">Uncharacterized protein</fullName>
    </submittedName>
</protein>
<evidence type="ECO:0000313" key="4">
    <source>
        <dbReference type="Proteomes" id="UP000471648"/>
    </source>
</evidence>